<feature type="compositionally biased region" description="Polar residues" evidence="1">
    <location>
        <begin position="841"/>
        <end position="855"/>
    </location>
</feature>
<dbReference type="RefSeq" id="XP_025371138.1">
    <property type="nucleotide sequence ID" value="XM_025517439.1"/>
</dbReference>
<accession>A0A316W4D1</accession>
<evidence type="ECO:0000256" key="2">
    <source>
        <dbReference type="SAM" id="Phobius"/>
    </source>
</evidence>
<dbReference type="Proteomes" id="UP000245783">
    <property type="component" value="Unassembled WGS sequence"/>
</dbReference>
<dbReference type="AlphaFoldDB" id="A0A316W4D1"/>
<keyword evidence="2" id="KW-1133">Transmembrane helix</keyword>
<feature type="region of interest" description="Disordered" evidence="1">
    <location>
        <begin position="655"/>
        <end position="681"/>
    </location>
</feature>
<feature type="region of interest" description="Disordered" evidence="1">
    <location>
        <begin position="531"/>
        <end position="573"/>
    </location>
</feature>
<feature type="region of interest" description="Disordered" evidence="1">
    <location>
        <begin position="967"/>
        <end position="998"/>
    </location>
</feature>
<feature type="compositionally biased region" description="Low complexity" evidence="1">
    <location>
        <begin position="856"/>
        <end position="870"/>
    </location>
</feature>
<organism evidence="3 4">
    <name type="scientific">Ceraceosorus guamensis</name>
    <dbReference type="NCBI Taxonomy" id="1522189"/>
    <lineage>
        <taxon>Eukaryota</taxon>
        <taxon>Fungi</taxon>
        <taxon>Dikarya</taxon>
        <taxon>Basidiomycota</taxon>
        <taxon>Ustilaginomycotina</taxon>
        <taxon>Exobasidiomycetes</taxon>
        <taxon>Ceraceosorales</taxon>
        <taxon>Ceraceosoraceae</taxon>
        <taxon>Ceraceosorus</taxon>
    </lineage>
</organism>
<feature type="transmembrane region" description="Helical" evidence="2">
    <location>
        <begin position="209"/>
        <end position="231"/>
    </location>
</feature>
<evidence type="ECO:0000313" key="3">
    <source>
        <dbReference type="EMBL" id="PWN43978.1"/>
    </source>
</evidence>
<evidence type="ECO:0000256" key="1">
    <source>
        <dbReference type="SAM" id="MobiDB-lite"/>
    </source>
</evidence>
<dbReference type="EMBL" id="KZ819365">
    <property type="protein sequence ID" value="PWN43978.1"/>
    <property type="molecule type" value="Genomic_DNA"/>
</dbReference>
<gene>
    <name evidence="3" type="ORF">IE81DRAFT_54970</name>
</gene>
<reference evidence="3 4" key="1">
    <citation type="journal article" date="2018" name="Mol. Biol. Evol.">
        <title>Broad Genomic Sampling Reveals a Smut Pathogenic Ancestry of the Fungal Clade Ustilaginomycotina.</title>
        <authorList>
            <person name="Kijpornyongpan T."/>
            <person name="Mondo S.J."/>
            <person name="Barry K."/>
            <person name="Sandor L."/>
            <person name="Lee J."/>
            <person name="Lipzen A."/>
            <person name="Pangilinan J."/>
            <person name="LaButti K."/>
            <person name="Hainaut M."/>
            <person name="Henrissat B."/>
            <person name="Grigoriev I.V."/>
            <person name="Spatafora J.W."/>
            <person name="Aime M.C."/>
        </authorList>
    </citation>
    <scope>NUCLEOTIDE SEQUENCE [LARGE SCALE GENOMIC DNA]</scope>
    <source>
        <strain evidence="3 4">MCA 4658</strain>
    </source>
</reference>
<feature type="region of interest" description="Disordered" evidence="1">
    <location>
        <begin position="764"/>
        <end position="787"/>
    </location>
</feature>
<feature type="transmembrane region" description="Helical" evidence="2">
    <location>
        <begin position="120"/>
        <end position="142"/>
    </location>
</feature>
<feature type="transmembrane region" description="Helical" evidence="2">
    <location>
        <begin position="457"/>
        <end position="479"/>
    </location>
</feature>
<dbReference type="GeneID" id="37039309"/>
<feature type="region of interest" description="Disordered" evidence="1">
    <location>
        <begin position="339"/>
        <end position="373"/>
    </location>
</feature>
<feature type="compositionally biased region" description="Basic and acidic residues" evidence="1">
    <location>
        <begin position="339"/>
        <end position="355"/>
    </location>
</feature>
<dbReference type="STRING" id="1522189.A0A316W4D1"/>
<protein>
    <submittedName>
        <fullName evidence="3">Uncharacterized protein</fullName>
    </submittedName>
</protein>
<feature type="region of interest" description="Disordered" evidence="1">
    <location>
        <begin position="1060"/>
        <end position="1103"/>
    </location>
</feature>
<keyword evidence="2" id="KW-0472">Membrane</keyword>
<feature type="transmembrane region" description="Helical" evidence="2">
    <location>
        <begin position="75"/>
        <end position="99"/>
    </location>
</feature>
<sequence>MLLDTLSSVAGHTAGRSFEDTLRQLQAGYGSQTHDPFPADLAQALSRPEGASAGAVRDLEAFVHRLFTLDLDSTFFIQVAACIAVIALLLVCGVIVILIRIIKQRFWLIKITRRSEGVYIVPNALNCFLVMEGIFGCVWIVFSVTQFLAYWRAQSNPQGWLAVFNTIIWLPLWLGAYVAGWGSFYTAPGALDRGPLSSSTVGRWLPRPLLVNLISLGTPFVLVASVAPPIILAQVNLNRSFSLYQQFSANALQLANASGSSVVPRSTTEQLLEQADRVWVAQLHAQWFQGLTYTIWSVWAGLFLIFYIPAGGVLLKLVLSQVRKQRKVLEEFQERQVAAAKEKRPLPTQPKDSHRFSAASGDAPRPFESEDGPSESLLFRPLGASGVDGSTAVPDEGLTPPVTPRTAVGQSAALERHKSEQEIFFPPLRSDVERKAKRRFSHAGTPWSRYRYLRRCYINLLLLYISITIGATAYLAISALLGGRLHSSFAGGPKKASNLIQGASLAAAWTAVVFGTLALSSIFSRFFDPANAPSDDDSRRQASRLGSKRPRNGSTTLNALSPHEKTRTLPAVPESVHATFDAGTMTGAGEADTFRSHRQVPDPEEQSADALDDVGIKFSLKRDKRKPNAIFMRPVADGIMSQTASMDDPQFQIMSINDAEDPQTASRISSSSRRSKKTMRPKLFNRSKSSVHVPMDETATMTSLVENLDLDPGRVQRSLRQGKTVYYPTPFGPMPAPVRGAGMPLAPARSPFASAGDLARLAAEHANEGPSNPESSEGSHRYTHLDNSASSLGANHARLLSNASHSSTLLPAGFDHQERPATASTYYHTPSDRSADHVRTFSGTPPRSAPFNQLRHSSSAHSGTPPSSSGRAWVMREWALAEAEGKAWGSPRGADASECHGTPSRVRSGSGSVLPLHLHYNANRRPSMPLLSREVARRPSNAAWYAGHTQAAPPIRRASHGTLALAPTAGPSRSPITTSARMGNRHDLPEMSPPPNAPLPLAPHQQPDEAALALGGWTRESRNLTSTAAVQQQQPTCAPPAGLAGLNAYTKPSYISPKSPALQLQALDPPPFSSFGRNRSAALSSSTSPPNAPPPRLSPGVFF</sequence>
<dbReference type="InParanoid" id="A0A316W4D1"/>
<evidence type="ECO:0000313" key="4">
    <source>
        <dbReference type="Proteomes" id="UP000245783"/>
    </source>
</evidence>
<feature type="transmembrane region" description="Helical" evidence="2">
    <location>
        <begin position="296"/>
        <end position="319"/>
    </location>
</feature>
<proteinExistence type="predicted"/>
<feature type="compositionally biased region" description="Low complexity" evidence="1">
    <location>
        <begin position="1077"/>
        <end position="1089"/>
    </location>
</feature>
<feature type="transmembrane region" description="Helical" evidence="2">
    <location>
        <begin position="162"/>
        <end position="188"/>
    </location>
</feature>
<name>A0A316W4D1_9BASI</name>
<keyword evidence="4" id="KW-1185">Reference proteome</keyword>
<feature type="region of interest" description="Disordered" evidence="1">
    <location>
        <begin position="825"/>
        <end position="871"/>
    </location>
</feature>
<dbReference type="OrthoDB" id="3359721at2759"/>
<feature type="compositionally biased region" description="Basic and acidic residues" evidence="1">
    <location>
        <begin position="830"/>
        <end position="839"/>
    </location>
</feature>
<keyword evidence="2" id="KW-0812">Transmembrane</keyword>
<feature type="region of interest" description="Disordered" evidence="1">
    <location>
        <begin position="889"/>
        <end position="910"/>
    </location>
</feature>